<feature type="transmembrane region" description="Helical" evidence="2">
    <location>
        <begin position="88"/>
        <end position="108"/>
    </location>
</feature>
<evidence type="ECO:0000256" key="2">
    <source>
        <dbReference type="SAM" id="Phobius"/>
    </source>
</evidence>
<sequence length="181" mass="19147">MADNILNQAQGYVPCDSSTTAAKHHRPVGRENKGSEGQSQDSGPGVNRKSSNPLKSPISIQNEFHNPPVSSASHSTASLTLMIHQQKLTTHMMVIIAVLGISAAYYLLQGNSSRDKPPLDLGRPPSEVGKPATRKAPAGVGGMASKQEGWDNADPGNSVNGEDETEIAKLKGTVSTKRPQE</sequence>
<dbReference type="RefSeq" id="XP_040696032.1">
    <property type="nucleotide sequence ID" value="XM_040845541.1"/>
</dbReference>
<feature type="region of interest" description="Disordered" evidence="1">
    <location>
        <begin position="1"/>
        <end position="73"/>
    </location>
</feature>
<evidence type="ECO:0000313" key="4">
    <source>
        <dbReference type="Proteomes" id="UP000184356"/>
    </source>
</evidence>
<dbReference type="VEuPathDB" id="FungiDB:ASPSYDRAFT_37467"/>
<feature type="compositionally biased region" description="Polar residues" evidence="1">
    <location>
        <begin position="35"/>
        <end position="64"/>
    </location>
</feature>
<dbReference type="OrthoDB" id="4590707at2759"/>
<keyword evidence="4" id="KW-1185">Reference proteome</keyword>
<name>A0A1L9SYJ9_9EURO</name>
<keyword evidence="2" id="KW-0812">Transmembrane</keyword>
<reference evidence="4" key="1">
    <citation type="journal article" date="2017" name="Genome Biol.">
        <title>Comparative genomics reveals high biological diversity and specific adaptations in the industrially and medically important fungal genus Aspergillus.</title>
        <authorList>
            <person name="de Vries R.P."/>
            <person name="Riley R."/>
            <person name="Wiebenga A."/>
            <person name="Aguilar-Osorio G."/>
            <person name="Amillis S."/>
            <person name="Uchima C.A."/>
            <person name="Anderluh G."/>
            <person name="Asadollahi M."/>
            <person name="Askin M."/>
            <person name="Barry K."/>
            <person name="Battaglia E."/>
            <person name="Bayram O."/>
            <person name="Benocci T."/>
            <person name="Braus-Stromeyer S.A."/>
            <person name="Caldana C."/>
            <person name="Canovas D."/>
            <person name="Cerqueira G.C."/>
            <person name="Chen F."/>
            <person name="Chen W."/>
            <person name="Choi C."/>
            <person name="Clum A."/>
            <person name="Dos Santos R.A."/>
            <person name="Damasio A.R."/>
            <person name="Diallinas G."/>
            <person name="Emri T."/>
            <person name="Fekete E."/>
            <person name="Flipphi M."/>
            <person name="Freyberg S."/>
            <person name="Gallo A."/>
            <person name="Gournas C."/>
            <person name="Habgood R."/>
            <person name="Hainaut M."/>
            <person name="Harispe M.L."/>
            <person name="Henrissat B."/>
            <person name="Hilden K.S."/>
            <person name="Hope R."/>
            <person name="Hossain A."/>
            <person name="Karabika E."/>
            <person name="Karaffa L."/>
            <person name="Karanyi Z."/>
            <person name="Krasevec N."/>
            <person name="Kuo A."/>
            <person name="Kusch H."/>
            <person name="LaButti K."/>
            <person name="Lagendijk E.L."/>
            <person name="Lapidus A."/>
            <person name="Levasseur A."/>
            <person name="Lindquist E."/>
            <person name="Lipzen A."/>
            <person name="Logrieco A.F."/>
            <person name="MacCabe A."/>
            <person name="Maekelae M.R."/>
            <person name="Malavazi I."/>
            <person name="Melin P."/>
            <person name="Meyer V."/>
            <person name="Mielnichuk N."/>
            <person name="Miskei M."/>
            <person name="Molnar A.P."/>
            <person name="Mule G."/>
            <person name="Ngan C.Y."/>
            <person name="Orejas M."/>
            <person name="Orosz E."/>
            <person name="Ouedraogo J.P."/>
            <person name="Overkamp K.M."/>
            <person name="Park H.-S."/>
            <person name="Perrone G."/>
            <person name="Piumi F."/>
            <person name="Punt P.J."/>
            <person name="Ram A.F."/>
            <person name="Ramon A."/>
            <person name="Rauscher S."/>
            <person name="Record E."/>
            <person name="Riano-Pachon D.M."/>
            <person name="Robert V."/>
            <person name="Roehrig J."/>
            <person name="Ruller R."/>
            <person name="Salamov A."/>
            <person name="Salih N.S."/>
            <person name="Samson R.A."/>
            <person name="Sandor E."/>
            <person name="Sanguinetti M."/>
            <person name="Schuetze T."/>
            <person name="Sepcic K."/>
            <person name="Shelest E."/>
            <person name="Sherlock G."/>
            <person name="Sophianopoulou V."/>
            <person name="Squina F.M."/>
            <person name="Sun H."/>
            <person name="Susca A."/>
            <person name="Todd R.B."/>
            <person name="Tsang A."/>
            <person name="Unkles S.E."/>
            <person name="van de Wiele N."/>
            <person name="van Rossen-Uffink D."/>
            <person name="Oliveira J.V."/>
            <person name="Vesth T.C."/>
            <person name="Visser J."/>
            <person name="Yu J.-H."/>
            <person name="Zhou M."/>
            <person name="Andersen M.R."/>
            <person name="Archer D.B."/>
            <person name="Baker S.E."/>
            <person name="Benoit I."/>
            <person name="Brakhage A.A."/>
            <person name="Braus G.H."/>
            <person name="Fischer R."/>
            <person name="Frisvad J.C."/>
            <person name="Goldman G.H."/>
            <person name="Houbraken J."/>
            <person name="Oakley B."/>
            <person name="Pocsi I."/>
            <person name="Scazzocchio C."/>
            <person name="Seiboth B."/>
            <person name="vanKuyk P.A."/>
            <person name="Wortman J."/>
            <person name="Dyer P.S."/>
            <person name="Grigoriev I.V."/>
        </authorList>
    </citation>
    <scope>NUCLEOTIDE SEQUENCE [LARGE SCALE GENOMIC DNA]</scope>
    <source>
        <strain evidence="4">CBS 593.65</strain>
    </source>
</reference>
<evidence type="ECO:0000256" key="1">
    <source>
        <dbReference type="SAM" id="MobiDB-lite"/>
    </source>
</evidence>
<protein>
    <submittedName>
        <fullName evidence="3">Uncharacterized protein</fullName>
    </submittedName>
</protein>
<proteinExistence type="predicted"/>
<accession>A0A1L9SYJ9</accession>
<feature type="region of interest" description="Disordered" evidence="1">
    <location>
        <begin position="114"/>
        <end position="181"/>
    </location>
</feature>
<gene>
    <name evidence="3" type="ORF">ASPSYDRAFT_37467</name>
</gene>
<keyword evidence="2" id="KW-1133">Transmembrane helix</keyword>
<dbReference type="Proteomes" id="UP000184356">
    <property type="component" value="Unassembled WGS sequence"/>
</dbReference>
<evidence type="ECO:0000313" key="3">
    <source>
        <dbReference type="EMBL" id="OJJ52226.1"/>
    </source>
</evidence>
<feature type="compositionally biased region" description="Polar residues" evidence="1">
    <location>
        <begin position="1"/>
        <end position="21"/>
    </location>
</feature>
<dbReference type="STRING" id="1036612.A0A1L9SYJ9"/>
<dbReference type="EMBL" id="KV878603">
    <property type="protein sequence ID" value="OJJ52226.1"/>
    <property type="molecule type" value="Genomic_DNA"/>
</dbReference>
<organism evidence="3 4">
    <name type="scientific">Aspergillus sydowii CBS 593.65</name>
    <dbReference type="NCBI Taxonomy" id="1036612"/>
    <lineage>
        <taxon>Eukaryota</taxon>
        <taxon>Fungi</taxon>
        <taxon>Dikarya</taxon>
        <taxon>Ascomycota</taxon>
        <taxon>Pezizomycotina</taxon>
        <taxon>Eurotiomycetes</taxon>
        <taxon>Eurotiomycetidae</taxon>
        <taxon>Eurotiales</taxon>
        <taxon>Aspergillaceae</taxon>
        <taxon>Aspergillus</taxon>
        <taxon>Aspergillus subgen. Nidulantes</taxon>
    </lineage>
</organism>
<dbReference type="AlphaFoldDB" id="A0A1L9SYJ9"/>
<dbReference type="GeneID" id="63761614"/>
<keyword evidence="2" id="KW-0472">Membrane</keyword>